<organism evidence="1 2">
    <name type="scientific">Dentiscutata erythropus</name>
    <dbReference type="NCBI Taxonomy" id="1348616"/>
    <lineage>
        <taxon>Eukaryota</taxon>
        <taxon>Fungi</taxon>
        <taxon>Fungi incertae sedis</taxon>
        <taxon>Mucoromycota</taxon>
        <taxon>Glomeromycotina</taxon>
        <taxon>Glomeromycetes</taxon>
        <taxon>Diversisporales</taxon>
        <taxon>Gigasporaceae</taxon>
        <taxon>Dentiscutata</taxon>
    </lineage>
</organism>
<sequence>YRYYGENSCVLHEGLGQCVGAPGWRRLLRFTSSAINSGKRDIHLGNVSDPVYLYHGIFEWDNCHKHF</sequence>
<dbReference type="Proteomes" id="UP000789405">
    <property type="component" value="Unassembled WGS sequence"/>
</dbReference>
<gene>
    <name evidence="1" type="ORF">DERYTH_LOCUS28715</name>
</gene>
<accession>A0A9N9PKI2</accession>
<keyword evidence="2" id="KW-1185">Reference proteome</keyword>
<dbReference type="AlphaFoldDB" id="A0A9N9PKI2"/>
<evidence type="ECO:0000313" key="2">
    <source>
        <dbReference type="Proteomes" id="UP000789405"/>
    </source>
</evidence>
<feature type="non-terminal residue" evidence="1">
    <location>
        <position position="1"/>
    </location>
</feature>
<dbReference type="OrthoDB" id="2400267at2759"/>
<evidence type="ECO:0000313" key="1">
    <source>
        <dbReference type="EMBL" id="CAG8829579.1"/>
    </source>
</evidence>
<proteinExistence type="predicted"/>
<reference evidence="1" key="1">
    <citation type="submission" date="2021-06" db="EMBL/GenBank/DDBJ databases">
        <authorList>
            <person name="Kallberg Y."/>
            <person name="Tangrot J."/>
            <person name="Rosling A."/>
        </authorList>
    </citation>
    <scope>NUCLEOTIDE SEQUENCE</scope>
    <source>
        <strain evidence="1">MA453B</strain>
    </source>
</reference>
<protein>
    <submittedName>
        <fullName evidence="1">19691_t:CDS:1</fullName>
    </submittedName>
</protein>
<feature type="non-terminal residue" evidence="1">
    <location>
        <position position="67"/>
    </location>
</feature>
<comment type="caution">
    <text evidence="1">The sequence shown here is derived from an EMBL/GenBank/DDBJ whole genome shotgun (WGS) entry which is preliminary data.</text>
</comment>
<dbReference type="EMBL" id="CAJVPY010073489">
    <property type="protein sequence ID" value="CAG8829579.1"/>
    <property type="molecule type" value="Genomic_DNA"/>
</dbReference>
<name>A0A9N9PKI2_9GLOM</name>